<dbReference type="OrthoDB" id="3701077at2"/>
<keyword evidence="8" id="KW-1185">Reference proteome</keyword>
<evidence type="ECO:0000313" key="7">
    <source>
        <dbReference type="EMBL" id="TSD64366.1"/>
    </source>
</evidence>
<keyword evidence="4 5" id="KW-0472">Membrane</keyword>
<evidence type="ECO:0000256" key="4">
    <source>
        <dbReference type="ARBA" id="ARBA00023136"/>
    </source>
</evidence>
<dbReference type="GO" id="GO:0012505">
    <property type="term" value="C:endomembrane system"/>
    <property type="evidence" value="ECO:0007669"/>
    <property type="project" value="UniProtKB-SubCell"/>
</dbReference>
<comment type="subcellular location">
    <subcellularLocation>
        <location evidence="1">Endomembrane system</location>
        <topology evidence="1">Multi-pass membrane protein</topology>
    </subcellularLocation>
</comment>
<dbReference type="InterPro" id="IPR003807">
    <property type="entry name" value="DUF202"/>
</dbReference>
<evidence type="ECO:0000259" key="6">
    <source>
        <dbReference type="Pfam" id="PF02656"/>
    </source>
</evidence>
<feature type="domain" description="DUF202" evidence="6">
    <location>
        <begin position="6"/>
        <end position="55"/>
    </location>
</feature>
<protein>
    <submittedName>
        <fullName evidence="7">DUF202 domain-containing protein</fullName>
    </submittedName>
</protein>
<dbReference type="Pfam" id="PF02656">
    <property type="entry name" value="DUF202"/>
    <property type="match status" value="1"/>
</dbReference>
<dbReference type="AlphaFoldDB" id="A0A554SDG4"/>
<evidence type="ECO:0000313" key="8">
    <source>
        <dbReference type="Proteomes" id="UP000316988"/>
    </source>
</evidence>
<evidence type="ECO:0000256" key="1">
    <source>
        <dbReference type="ARBA" id="ARBA00004127"/>
    </source>
</evidence>
<name>A0A554SDG4_9ACTN</name>
<organism evidence="7 8">
    <name type="scientific">Aeromicrobium piscarium</name>
    <dbReference type="NCBI Taxonomy" id="2590901"/>
    <lineage>
        <taxon>Bacteria</taxon>
        <taxon>Bacillati</taxon>
        <taxon>Actinomycetota</taxon>
        <taxon>Actinomycetes</taxon>
        <taxon>Propionibacteriales</taxon>
        <taxon>Nocardioidaceae</taxon>
        <taxon>Aeromicrobium</taxon>
    </lineage>
</organism>
<evidence type="ECO:0000256" key="5">
    <source>
        <dbReference type="SAM" id="Phobius"/>
    </source>
</evidence>
<gene>
    <name evidence="7" type="ORF">FNM00_07455</name>
</gene>
<feature type="transmembrane region" description="Helical" evidence="5">
    <location>
        <begin position="12"/>
        <end position="29"/>
    </location>
</feature>
<accession>A0A554SDG4</accession>
<sequence>MTAETQPERTTLAWSRTSLALLVVSALFLRWLPSAGWIAVLPVLVSGLFALAITTTRRAGPVPLVDTAADLAVSRILLTSLATGILALTAAIAVIIAAT</sequence>
<evidence type="ECO:0000256" key="3">
    <source>
        <dbReference type="ARBA" id="ARBA00022989"/>
    </source>
</evidence>
<feature type="transmembrane region" description="Helical" evidence="5">
    <location>
        <begin position="76"/>
        <end position="98"/>
    </location>
</feature>
<keyword evidence="2 5" id="KW-0812">Transmembrane</keyword>
<keyword evidence="3 5" id="KW-1133">Transmembrane helix</keyword>
<dbReference type="RefSeq" id="WP_143912807.1">
    <property type="nucleotide sequence ID" value="NZ_VLNT01000004.1"/>
</dbReference>
<evidence type="ECO:0000256" key="2">
    <source>
        <dbReference type="ARBA" id="ARBA00022692"/>
    </source>
</evidence>
<dbReference type="Proteomes" id="UP000316988">
    <property type="component" value="Unassembled WGS sequence"/>
</dbReference>
<reference evidence="7 8" key="1">
    <citation type="submission" date="2019-07" db="EMBL/GenBank/DDBJ databases">
        <authorList>
            <person name="Zhao L.H."/>
        </authorList>
    </citation>
    <scope>NUCLEOTIDE SEQUENCE [LARGE SCALE GENOMIC DNA]</scope>
    <source>
        <strain evidence="7 8">Co35</strain>
    </source>
</reference>
<dbReference type="EMBL" id="VLNT01000004">
    <property type="protein sequence ID" value="TSD64366.1"/>
    <property type="molecule type" value="Genomic_DNA"/>
</dbReference>
<feature type="transmembrane region" description="Helical" evidence="5">
    <location>
        <begin position="35"/>
        <end position="55"/>
    </location>
</feature>
<proteinExistence type="predicted"/>
<comment type="caution">
    <text evidence="7">The sequence shown here is derived from an EMBL/GenBank/DDBJ whole genome shotgun (WGS) entry which is preliminary data.</text>
</comment>